<reference evidence="2" key="1">
    <citation type="journal article" date="2021" name="Mol. Ecol. Resour.">
        <title>Apolygus lucorum genome provides insights into omnivorousness and mesophyll feeding.</title>
        <authorList>
            <person name="Liu Y."/>
            <person name="Liu H."/>
            <person name="Wang H."/>
            <person name="Huang T."/>
            <person name="Liu B."/>
            <person name="Yang B."/>
            <person name="Yin L."/>
            <person name="Li B."/>
            <person name="Zhang Y."/>
            <person name="Zhang S."/>
            <person name="Jiang F."/>
            <person name="Zhang X."/>
            <person name="Ren Y."/>
            <person name="Wang B."/>
            <person name="Wang S."/>
            <person name="Lu Y."/>
            <person name="Wu K."/>
            <person name="Fan W."/>
            <person name="Wang G."/>
        </authorList>
    </citation>
    <scope>NUCLEOTIDE SEQUENCE</scope>
    <source>
        <strain evidence="2">12Hb</strain>
    </source>
</reference>
<dbReference type="PANTHER" id="PTHR33936">
    <property type="entry name" value="PROTEIN CBG17840"/>
    <property type="match status" value="1"/>
</dbReference>
<comment type="caution">
    <text evidence="2">The sequence shown here is derived from an EMBL/GenBank/DDBJ whole genome shotgun (WGS) entry which is preliminary data.</text>
</comment>
<feature type="compositionally biased region" description="Polar residues" evidence="1">
    <location>
        <begin position="187"/>
        <end position="198"/>
    </location>
</feature>
<dbReference type="OrthoDB" id="10018489at2759"/>
<dbReference type="InterPro" id="IPR052797">
    <property type="entry name" value="RegFact_GeneExpr_CellDeath"/>
</dbReference>
<dbReference type="EMBL" id="WIXP02000007">
    <property type="protein sequence ID" value="KAF6208632.1"/>
    <property type="molecule type" value="Genomic_DNA"/>
</dbReference>
<proteinExistence type="predicted"/>
<sequence length="230" mass="25897">MICSMCDTKFHLTAEHESLIFNNEDEFTLWRRAIEADHKVKYVGVTLKKSSDKSIVYYVCNRSGQPRFRVKEETRKRHLKLKGSKKTGVQCLSKITMTVSNNGAVAVDFCKTHSGHANDLKHLLIPSPKKKEIAARMSAKVPTDVILEEVRGDALNSNNDLMHEHLITDLLCRCLFNQVGEEAESSLESSTCNHQSATPELDDAQKNPETKALLGSFQQSETTVHKDLRN</sequence>
<dbReference type="AlphaFoldDB" id="A0A8S9XI09"/>
<feature type="region of interest" description="Disordered" evidence="1">
    <location>
        <begin position="187"/>
        <end position="230"/>
    </location>
</feature>
<gene>
    <name evidence="2" type="ORF">GE061_017090</name>
</gene>
<dbReference type="Proteomes" id="UP000466442">
    <property type="component" value="Unassembled WGS sequence"/>
</dbReference>
<name>A0A8S9XI09_APOLU</name>
<evidence type="ECO:0000256" key="1">
    <source>
        <dbReference type="SAM" id="MobiDB-lite"/>
    </source>
</evidence>
<evidence type="ECO:0000313" key="2">
    <source>
        <dbReference type="EMBL" id="KAF6208632.1"/>
    </source>
</evidence>
<protein>
    <submittedName>
        <fullName evidence="2">Uncharacterized protein</fullName>
    </submittedName>
</protein>
<evidence type="ECO:0000313" key="3">
    <source>
        <dbReference type="Proteomes" id="UP000466442"/>
    </source>
</evidence>
<dbReference type="PANTHER" id="PTHR33936:SF24">
    <property type="entry name" value="C2H2-TYPE DOMAIN-CONTAINING PROTEIN"/>
    <property type="match status" value="1"/>
</dbReference>
<keyword evidence="3" id="KW-1185">Reference proteome</keyword>
<organism evidence="2 3">
    <name type="scientific">Apolygus lucorum</name>
    <name type="common">Small green plant bug</name>
    <name type="synonym">Lygocoris lucorum</name>
    <dbReference type="NCBI Taxonomy" id="248454"/>
    <lineage>
        <taxon>Eukaryota</taxon>
        <taxon>Metazoa</taxon>
        <taxon>Ecdysozoa</taxon>
        <taxon>Arthropoda</taxon>
        <taxon>Hexapoda</taxon>
        <taxon>Insecta</taxon>
        <taxon>Pterygota</taxon>
        <taxon>Neoptera</taxon>
        <taxon>Paraneoptera</taxon>
        <taxon>Hemiptera</taxon>
        <taxon>Heteroptera</taxon>
        <taxon>Panheteroptera</taxon>
        <taxon>Cimicomorpha</taxon>
        <taxon>Miridae</taxon>
        <taxon>Mirini</taxon>
        <taxon>Apolygus</taxon>
    </lineage>
</organism>
<accession>A0A8S9XI09</accession>